<dbReference type="EMBL" id="CP023434">
    <property type="protein sequence ID" value="AXY26021.1"/>
    <property type="molecule type" value="Genomic_DNA"/>
</dbReference>
<feature type="transmembrane region" description="Helical" evidence="1">
    <location>
        <begin position="118"/>
        <end position="136"/>
    </location>
</feature>
<evidence type="ECO:0000313" key="3">
    <source>
        <dbReference type="Proteomes" id="UP000263232"/>
    </source>
</evidence>
<dbReference type="Pfam" id="PF04018">
    <property type="entry name" value="VCA0040-like"/>
    <property type="match status" value="1"/>
</dbReference>
<evidence type="ECO:0000313" key="2">
    <source>
        <dbReference type="EMBL" id="AXY26021.1"/>
    </source>
</evidence>
<feature type="transmembrane region" description="Helical" evidence="1">
    <location>
        <begin position="148"/>
        <end position="179"/>
    </location>
</feature>
<dbReference type="AlphaFoldDB" id="A0A347WLR4"/>
<sequence length="276" mass="30518">MEQETNQGWFLRFIKGMFIGSGFIIPGVSGGALAAIFGLYEAIIRFLANITHRFWDNVKFFIPVGLGALVGIAGLSWGVSYLLGNFETIIRWFFVGAVVGTVPALWKEAGQQGRSRQDVWIMGISFVLGLIFISWMNQMTGGQVAANFFSWMLCGALIALGVLIPGLSPSNFIVILGLYQAMADGFKRFDLQVIIPIAVGGLLTVLLLSKAIEWIFDHYYSQFFHFIFGIVLASTIMIIPTDYTGFSFVQYALCALMLILGIAIGAWMSSLEERYK</sequence>
<keyword evidence="1" id="KW-0472">Membrane</keyword>
<feature type="transmembrane region" description="Helical" evidence="1">
    <location>
        <begin position="60"/>
        <end position="83"/>
    </location>
</feature>
<keyword evidence="1" id="KW-0812">Transmembrane</keyword>
<feature type="transmembrane region" description="Helical" evidence="1">
    <location>
        <begin position="18"/>
        <end position="40"/>
    </location>
</feature>
<proteinExistence type="predicted"/>
<dbReference type="OrthoDB" id="9793746at2"/>
<keyword evidence="1" id="KW-1133">Transmembrane helix</keyword>
<feature type="transmembrane region" description="Helical" evidence="1">
    <location>
        <begin position="251"/>
        <end position="270"/>
    </location>
</feature>
<dbReference type="KEGG" id="abae:CL176_08420"/>
<keyword evidence="3" id="KW-1185">Reference proteome</keyword>
<reference evidence="2 3" key="1">
    <citation type="submission" date="2017-09" db="EMBL/GenBank/DDBJ databases">
        <title>Complete genome sequence of Oxytococcus suis strain ZY16052.</title>
        <authorList>
            <person name="Li F."/>
        </authorList>
    </citation>
    <scope>NUCLEOTIDE SEQUENCE [LARGE SCALE GENOMIC DNA]</scope>
    <source>
        <strain evidence="2 3">ZY16052</strain>
    </source>
</reference>
<dbReference type="PANTHER" id="PTHR37308">
    <property type="entry name" value="INTEGRAL MEMBRANE PROTEIN"/>
    <property type="match status" value="1"/>
</dbReference>
<feature type="transmembrane region" description="Helical" evidence="1">
    <location>
        <begin position="89"/>
        <end position="106"/>
    </location>
</feature>
<evidence type="ECO:0000256" key="1">
    <source>
        <dbReference type="SAM" id="Phobius"/>
    </source>
</evidence>
<dbReference type="InterPro" id="IPR007163">
    <property type="entry name" value="VCA0040-like"/>
</dbReference>
<protein>
    <submittedName>
        <fullName evidence="2">DUF368 domain-containing protein</fullName>
    </submittedName>
</protein>
<feature type="transmembrane region" description="Helical" evidence="1">
    <location>
        <begin position="218"/>
        <end position="239"/>
    </location>
</feature>
<organism evidence="2 3">
    <name type="scientific">Suicoccus acidiformans</name>
    <dbReference type="NCBI Taxonomy" id="2036206"/>
    <lineage>
        <taxon>Bacteria</taxon>
        <taxon>Bacillati</taxon>
        <taxon>Bacillota</taxon>
        <taxon>Bacilli</taxon>
        <taxon>Lactobacillales</taxon>
        <taxon>Aerococcaceae</taxon>
        <taxon>Suicoccus</taxon>
    </lineage>
</organism>
<accession>A0A347WLR4</accession>
<dbReference type="RefSeq" id="WP_118990920.1">
    <property type="nucleotide sequence ID" value="NZ_CP023434.1"/>
</dbReference>
<name>A0A347WLR4_9LACT</name>
<dbReference type="Proteomes" id="UP000263232">
    <property type="component" value="Chromosome"/>
</dbReference>
<feature type="transmembrane region" description="Helical" evidence="1">
    <location>
        <begin position="191"/>
        <end position="212"/>
    </location>
</feature>
<dbReference type="PANTHER" id="PTHR37308:SF1">
    <property type="entry name" value="POLYPRENYL-PHOSPHATE TRANSPORTER"/>
    <property type="match status" value="1"/>
</dbReference>
<gene>
    <name evidence="2" type="ORF">CL176_08420</name>
</gene>